<organism evidence="1">
    <name type="scientific">bioreactor metagenome</name>
    <dbReference type="NCBI Taxonomy" id="1076179"/>
    <lineage>
        <taxon>unclassified sequences</taxon>
        <taxon>metagenomes</taxon>
        <taxon>ecological metagenomes</taxon>
    </lineage>
</organism>
<gene>
    <name evidence="1" type="ORF">SDC9_170903</name>
</gene>
<reference evidence="1" key="1">
    <citation type="submission" date="2019-08" db="EMBL/GenBank/DDBJ databases">
        <authorList>
            <person name="Kucharzyk K."/>
            <person name="Murdoch R.W."/>
            <person name="Higgins S."/>
            <person name="Loffler F."/>
        </authorList>
    </citation>
    <scope>NUCLEOTIDE SEQUENCE</scope>
</reference>
<dbReference type="EMBL" id="VSSQ01072052">
    <property type="protein sequence ID" value="MPN23515.1"/>
    <property type="molecule type" value="Genomic_DNA"/>
</dbReference>
<dbReference type="AlphaFoldDB" id="A0A645GA48"/>
<evidence type="ECO:0000313" key="1">
    <source>
        <dbReference type="EMBL" id="MPN23515.1"/>
    </source>
</evidence>
<sequence length="102" mass="11215">MTVGDNGDILAALFYDGFADGKQILLIPYRTQVVVEVLMLKIQHRIVASYCTLEQGFCISGTGRCDNDQAGDVGEHRLQALGMLRPVSGAAADRRTKHHRSR</sequence>
<protein>
    <submittedName>
        <fullName evidence="1">Uncharacterized protein</fullName>
    </submittedName>
</protein>
<proteinExistence type="predicted"/>
<accession>A0A645GA48</accession>
<name>A0A645GA48_9ZZZZ</name>
<comment type="caution">
    <text evidence="1">The sequence shown here is derived from an EMBL/GenBank/DDBJ whole genome shotgun (WGS) entry which is preliminary data.</text>
</comment>